<keyword evidence="5" id="KW-1185">Reference proteome</keyword>
<keyword evidence="1" id="KW-0812">Transmembrane</keyword>
<protein>
    <submittedName>
        <fullName evidence="4">Nicotinic acetylcholine receptor alpha 9b subunit</fullName>
    </submittedName>
</protein>
<dbReference type="Gene3D" id="1.20.58.390">
    <property type="entry name" value="Neurotransmitter-gated ion-channel transmembrane domain"/>
    <property type="match status" value="1"/>
</dbReference>
<feature type="signal peptide" evidence="2">
    <location>
        <begin position="1"/>
        <end position="24"/>
    </location>
</feature>
<evidence type="ECO:0000259" key="3">
    <source>
        <dbReference type="Pfam" id="PF02932"/>
    </source>
</evidence>
<evidence type="ECO:0000313" key="4">
    <source>
        <dbReference type="EMBL" id="KOO30187.1"/>
    </source>
</evidence>
<proteinExistence type="predicted"/>
<dbReference type="InterPro" id="IPR038050">
    <property type="entry name" value="Neuro_actylchol_rec"/>
</dbReference>
<keyword evidence="1" id="KW-0472">Membrane</keyword>
<organism evidence="4 5">
    <name type="scientific">Chrysochromulina tobinii</name>
    <dbReference type="NCBI Taxonomy" id="1460289"/>
    <lineage>
        <taxon>Eukaryota</taxon>
        <taxon>Haptista</taxon>
        <taxon>Haptophyta</taxon>
        <taxon>Prymnesiophyceae</taxon>
        <taxon>Prymnesiales</taxon>
        <taxon>Chrysochromulinaceae</taxon>
        <taxon>Chrysochromulina</taxon>
    </lineage>
</organism>
<feature type="transmembrane region" description="Helical" evidence="1">
    <location>
        <begin position="66"/>
        <end position="86"/>
    </location>
</feature>
<dbReference type="OrthoDB" id="189655at2759"/>
<dbReference type="GO" id="GO:0006811">
    <property type="term" value="P:monoatomic ion transport"/>
    <property type="evidence" value="ECO:0007669"/>
    <property type="project" value="InterPro"/>
</dbReference>
<dbReference type="SUPFAM" id="SSF90112">
    <property type="entry name" value="Neurotransmitter-gated ion-channel transmembrane pore"/>
    <property type="match status" value="1"/>
</dbReference>
<feature type="domain" description="Neurotransmitter-gated ion-channel transmembrane" evidence="3">
    <location>
        <begin position="39"/>
        <end position="90"/>
    </location>
</feature>
<dbReference type="GO" id="GO:0016020">
    <property type="term" value="C:membrane"/>
    <property type="evidence" value="ECO:0007669"/>
    <property type="project" value="InterPro"/>
</dbReference>
<evidence type="ECO:0000313" key="5">
    <source>
        <dbReference type="Proteomes" id="UP000037460"/>
    </source>
</evidence>
<gene>
    <name evidence="4" type="ORF">Ctob_010980</name>
</gene>
<accession>A0A0M0JV08</accession>
<keyword evidence="2" id="KW-0732">Signal</keyword>
<name>A0A0M0JV08_9EUKA</name>
<feature type="transmembrane region" description="Helical" evidence="1">
    <location>
        <begin position="34"/>
        <end position="54"/>
    </location>
</feature>
<sequence>MAVYSSNVLLVMGLISTLALGAFGEKPSDEMLGTRSGIVLTLQLTTIAFKFVIADSLPKVSYDTTLDMYMNMCSIFLGIVFFENAIVARFGEMGISEDLRDILDGYFALTIASLWFAANAIFVYVIRKYICKRSWDRAPW</sequence>
<keyword evidence="1" id="KW-1133">Transmembrane helix</keyword>
<evidence type="ECO:0000256" key="1">
    <source>
        <dbReference type="SAM" id="Phobius"/>
    </source>
</evidence>
<dbReference type="InterPro" id="IPR036719">
    <property type="entry name" value="Neuro-gated_channel_TM_sf"/>
</dbReference>
<dbReference type="Pfam" id="PF02932">
    <property type="entry name" value="Neur_chan_memb"/>
    <property type="match status" value="1"/>
</dbReference>
<dbReference type="AlphaFoldDB" id="A0A0M0JV08"/>
<feature type="chain" id="PRO_5005602233" evidence="2">
    <location>
        <begin position="25"/>
        <end position="140"/>
    </location>
</feature>
<dbReference type="EMBL" id="JWZX01002270">
    <property type="protein sequence ID" value="KOO30187.1"/>
    <property type="molecule type" value="Genomic_DNA"/>
</dbReference>
<evidence type="ECO:0000256" key="2">
    <source>
        <dbReference type="SAM" id="SignalP"/>
    </source>
</evidence>
<keyword evidence="4" id="KW-0675">Receptor</keyword>
<comment type="caution">
    <text evidence="4">The sequence shown here is derived from an EMBL/GenBank/DDBJ whole genome shotgun (WGS) entry which is preliminary data.</text>
</comment>
<feature type="transmembrane region" description="Helical" evidence="1">
    <location>
        <begin position="106"/>
        <end position="126"/>
    </location>
</feature>
<dbReference type="InterPro" id="IPR006029">
    <property type="entry name" value="Neurotrans-gated_channel_TM"/>
</dbReference>
<dbReference type="Proteomes" id="UP000037460">
    <property type="component" value="Unassembled WGS sequence"/>
</dbReference>
<reference evidence="5" key="1">
    <citation type="journal article" date="2015" name="PLoS Genet.">
        <title>Genome Sequence and Transcriptome Analyses of Chrysochromulina tobin: Metabolic Tools for Enhanced Algal Fitness in the Prominent Order Prymnesiales (Haptophyceae).</title>
        <authorList>
            <person name="Hovde B.T."/>
            <person name="Deodato C.R."/>
            <person name="Hunsperger H.M."/>
            <person name="Ryken S.A."/>
            <person name="Yost W."/>
            <person name="Jha R.K."/>
            <person name="Patterson J."/>
            <person name="Monnat R.J. Jr."/>
            <person name="Barlow S.B."/>
            <person name="Starkenburg S.R."/>
            <person name="Cattolico R.A."/>
        </authorList>
    </citation>
    <scope>NUCLEOTIDE SEQUENCE</scope>
    <source>
        <strain evidence="5">CCMP291</strain>
    </source>
</reference>